<keyword evidence="6 10" id="KW-0560">Oxidoreductase</keyword>
<dbReference type="SUPFAM" id="SSF48264">
    <property type="entry name" value="Cytochrome P450"/>
    <property type="match status" value="1"/>
</dbReference>
<evidence type="ECO:0000256" key="8">
    <source>
        <dbReference type="ARBA" id="ARBA00023033"/>
    </source>
</evidence>
<evidence type="ECO:0000256" key="11">
    <source>
        <dbReference type="SAM" id="SignalP"/>
    </source>
</evidence>
<name>A0A4Y9ZYJ1_9AGAM</name>
<evidence type="ECO:0000256" key="10">
    <source>
        <dbReference type="RuleBase" id="RU000461"/>
    </source>
</evidence>
<keyword evidence="7 9" id="KW-0408">Iron</keyword>
<keyword evidence="11" id="KW-0732">Signal</keyword>
<comment type="cofactor">
    <cofactor evidence="1 9">
        <name>heme</name>
        <dbReference type="ChEBI" id="CHEBI:30413"/>
    </cofactor>
</comment>
<accession>A0A4Y9ZYJ1</accession>
<evidence type="ECO:0000313" key="13">
    <source>
        <dbReference type="Proteomes" id="UP000298061"/>
    </source>
</evidence>
<comment type="pathway">
    <text evidence="2">Secondary metabolite biosynthesis.</text>
</comment>
<gene>
    <name evidence="12" type="ORF">EWM64_g4748</name>
</gene>
<reference evidence="12 13" key="1">
    <citation type="submission" date="2019-02" db="EMBL/GenBank/DDBJ databases">
        <title>Genome sequencing of the rare red list fungi Hericium alpestre (H. flagellum).</title>
        <authorList>
            <person name="Buettner E."/>
            <person name="Kellner H."/>
        </authorList>
    </citation>
    <scope>NUCLEOTIDE SEQUENCE [LARGE SCALE GENOMIC DNA]</scope>
    <source>
        <strain evidence="12 13">DSM 108284</strain>
    </source>
</reference>
<dbReference type="PRINTS" id="PR00463">
    <property type="entry name" value="EP450I"/>
</dbReference>
<evidence type="ECO:0000256" key="2">
    <source>
        <dbReference type="ARBA" id="ARBA00005179"/>
    </source>
</evidence>
<dbReference type="InterPro" id="IPR036396">
    <property type="entry name" value="Cyt_P450_sf"/>
</dbReference>
<sequence length="469" mass="52093">MLTLSLWTLILNTVVSLYRNSKRRYSFPLPPGPTSIPVIGNLLSAPTRTPWVTYAEWSRKYNSELVSFTIFGQVYVVVNSLRAAKELFESRSAMYSDRPYLTMVDISAASLTMDMAYGHELAPKNDPFVELVEKAMVSFAEVTVPGAAVLVNTFPFPVRHLPSWLPGMGFKMSAEKCHKTISDMLNVPWEAVERQVADGTARPSLASSWIVEHRHSHPGDDAERIAKDACGVLYVGSRGRYGKQFRLNDVLFFRNRAFNGQTVTSLMNAVRALALNPSVQIEAQAEIDSIIDRSCLPAFDDRSSLPYVGAIVREVMRRHQGFPLSVVRVVEKDDVYMGMTIPKGAHIMPNLWAMSNDSGVYAEPDTFRPERFLTNEGRLNNDTSRTLFGFGRRNCPGQHLAEATIWITVVSILAVYTISKAKDKDGNEIPIEITVTDGGISYPGPFQISIKPRDAAAEALLKSLRGNPA</sequence>
<dbReference type="Proteomes" id="UP000298061">
    <property type="component" value="Unassembled WGS sequence"/>
</dbReference>
<feature type="binding site" description="axial binding residue" evidence="9">
    <location>
        <position position="395"/>
    </location>
    <ligand>
        <name>heme</name>
        <dbReference type="ChEBI" id="CHEBI:30413"/>
    </ligand>
    <ligandPart>
        <name>Fe</name>
        <dbReference type="ChEBI" id="CHEBI:18248"/>
    </ligandPart>
</feature>
<dbReference type="PANTHER" id="PTHR46300">
    <property type="entry name" value="P450, PUTATIVE (EUROFUNG)-RELATED-RELATED"/>
    <property type="match status" value="1"/>
</dbReference>
<comment type="caution">
    <text evidence="12">The sequence shown here is derived from an EMBL/GenBank/DDBJ whole genome shotgun (WGS) entry which is preliminary data.</text>
</comment>
<evidence type="ECO:0008006" key="14">
    <source>
        <dbReference type="Google" id="ProtNLM"/>
    </source>
</evidence>
<dbReference type="Pfam" id="PF00067">
    <property type="entry name" value="p450"/>
    <property type="match status" value="1"/>
</dbReference>
<protein>
    <recommendedName>
        <fullName evidence="14">Cytochrome P450</fullName>
    </recommendedName>
</protein>
<keyword evidence="8 10" id="KW-0503">Monooxygenase</keyword>
<dbReference type="GO" id="GO:0005506">
    <property type="term" value="F:iron ion binding"/>
    <property type="evidence" value="ECO:0007669"/>
    <property type="project" value="InterPro"/>
</dbReference>
<keyword evidence="13" id="KW-1185">Reference proteome</keyword>
<dbReference type="PROSITE" id="PS00086">
    <property type="entry name" value="CYTOCHROME_P450"/>
    <property type="match status" value="1"/>
</dbReference>
<dbReference type="GO" id="GO:0020037">
    <property type="term" value="F:heme binding"/>
    <property type="evidence" value="ECO:0007669"/>
    <property type="project" value="InterPro"/>
</dbReference>
<evidence type="ECO:0000256" key="6">
    <source>
        <dbReference type="ARBA" id="ARBA00023002"/>
    </source>
</evidence>
<dbReference type="PANTHER" id="PTHR46300:SF7">
    <property type="entry name" value="P450, PUTATIVE (EUROFUNG)-RELATED"/>
    <property type="match status" value="1"/>
</dbReference>
<evidence type="ECO:0000256" key="1">
    <source>
        <dbReference type="ARBA" id="ARBA00001971"/>
    </source>
</evidence>
<dbReference type="InterPro" id="IPR002401">
    <property type="entry name" value="Cyt_P450_E_grp-I"/>
</dbReference>
<dbReference type="OrthoDB" id="2789670at2759"/>
<dbReference type="GO" id="GO:0004497">
    <property type="term" value="F:monooxygenase activity"/>
    <property type="evidence" value="ECO:0007669"/>
    <property type="project" value="UniProtKB-KW"/>
</dbReference>
<dbReference type="InterPro" id="IPR001128">
    <property type="entry name" value="Cyt_P450"/>
</dbReference>
<keyword evidence="4 9" id="KW-0349">Heme</keyword>
<dbReference type="InterPro" id="IPR050364">
    <property type="entry name" value="Cytochrome_P450_fung"/>
</dbReference>
<dbReference type="Gene3D" id="1.10.630.10">
    <property type="entry name" value="Cytochrome P450"/>
    <property type="match status" value="2"/>
</dbReference>
<organism evidence="12 13">
    <name type="scientific">Hericium alpestre</name>
    <dbReference type="NCBI Taxonomy" id="135208"/>
    <lineage>
        <taxon>Eukaryota</taxon>
        <taxon>Fungi</taxon>
        <taxon>Dikarya</taxon>
        <taxon>Basidiomycota</taxon>
        <taxon>Agaricomycotina</taxon>
        <taxon>Agaricomycetes</taxon>
        <taxon>Russulales</taxon>
        <taxon>Hericiaceae</taxon>
        <taxon>Hericium</taxon>
    </lineage>
</organism>
<dbReference type="InterPro" id="IPR017972">
    <property type="entry name" value="Cyt_P450_CS"/>
</dbReference>
<evidence type="ECO:0000256" key="9">
    <source>
        <dbReference type="PIRSR" id="PIRSR602401-1"/>
    </source>
</evidence>
<comment type="similarity">
    <text evidence="3 10">Belongs to the cytochrome P450 family.</text>
</comment>
<feature type="chain" id="PRO_5021489721" description="Cytochrome P450" evidence="11">
    <location>
        <begin position="18"/>
        <end position="469"/>
    </location>
</feature>
<proteinExistence type="inferred from homology"/>
<dbReference type="GO" id="GO:0016705">
    <property type="term" value="F:oxidoreductase activity, acting on paired donors, with incorporation or reduction of molecular oxygen"/>
    <property type="evidence" value="ECO:0007669"/>
    <property type="project" value="InterPro"/>
</dbReference>
<keyword evidence="5 9" id="KW-0479">Metal-binding</keyword>
<evidence type="ECO:0000313" key="12">
    <source>
        <dbReference type="EMBL" id="TFY79264.1"/>
    </source>
</evidence>
<evidence type="ECO:0000256" key="7">
    <source>
        <dbReference type="ARBA" id="ARBA00023004"/>
    </source>
</evidence>
<dbReference type="STRING" id="135208.A0A4Y9ZYJ1"/>
<evidence type="ECO:0000256" key="5">
    <source>
        <dbReference type="ARBA" id="ARBA00022723"/>
    </source>
</evidence>
<evidence type="ECO:0000256" key="3">
    <source>
        <dbReference type="ARBA" id="ARBA00010617"/>
    </source>
</evidence>
<dbReference type="EMBL" id="SFCI01000531">
    <property type="protein sequence ID" value="TFY79264.1"/>
    <property type="molecule type" value="Genomic_DNA"/>
</dbReference>
<dbReference type="AlphaFoldDB" id="A0A4Y9ZYJ1"/>
<evidence type="ECO:0000256" key="4">
    <source>
        <dbReference type="ARBA" id="ARBA00022617"/>
    </source>
</evidence>
<feature type="signal peptide" evidence="11">
    <location>
        <begin position="1"/>
        <end position="17"/>
    </location>
</feature>